<dbReference type="AlphaFoldDB" id="A0A7W2A8Q6"/>
<feature type="domain" description="Rad50/SbcC-type AAA" evidence="5">
    <location>
        <begin position="6"/>
        <end position="234"/>
    </location>
</feature>
<keyword evidence="4" id="KW-0175">Coiled coil</keyword>
<keyword evidence="7" id="KW-1185">Reference proteome</keyword>
<comment type="similarity">
    <text evidence="1">Belongs to the SMC family. SbcC subfamily.</text>
</comment>
<evidence type="ECO:0000313" key="7">
    <source>
        <dbReference type="Proteomes" id="UP000535491"/>
    </source>
</evidence>
<evidence type="ECO:0000313" key="6">
    <source>
        <dbReference type="EMBL" id="MBA4494417.1"/>
    </source>
</evidence>
<evidence type="ECO:0000259" key="5">
    <source>
        <dbReference type="Pfam" id="PF13476"/>
    </source>
</evidence>
<dbReference type="PANTHER" id="PTHR32114">
    <property type="entry name" value="ABC TRANSPORTER ABCH.3"/>
    <property type="match status" value="1"/>
</dbReference>
<evidence type="ECO:0000256" key="2">
    <source>
        <dbReference type="ARBA" id="ARBA00011322"/>
    </source>
</evidence>
<dbReference type="SUPFAM" id="SSF75712">
    <property type="entry name" value="Rad50 coiled-coil Zn hook"/>
    <property type="match status" value="1"/>
</dbReference>
<dbReference type="PANTHER" id="PTHR32114:SF2">
    <property type="entry name" value="ABC TRANSPORTER ABCH.3"/>
    <property type="match status" value="1"/>
</dbReference>
<comment type="subunit">
    <text evidence="2">Heterodimer of SbcC and SbcD.</text>
</comment>
<dbReference type="InterPro" id="IPR027417">
    <property type="entry name" value="P-loop_NTPase"/>
</dbReference>
<dbReference type="Gene3D" id="3.40.50.300">
    <property type="entry name" value="P-loop containing nucleotide triphosphate hydrolases"/>
    <property type="match status" value="1"/>
</dbReference>
<comment type="caution">
    <text evidence="6">The sequence shown here is derived from an EMBL/GenBank/DDBJ whole genome shotgun (WGS) entry which is preliminary data.</text>
</comment>
<protein>
    <recommendedName>
        <fullName evidence="3">Nuclease SbcCD subunit C</fullName>
    </recommendedName>
</protein>
<dbReference type="EMBL" id="JACEIQ010000007">
    <property type="protein sequence ID" value="MBA4494417.1"/>
    <property type="molecule type" value="Genomic_DNA"/>
</dbReference>
<reference evidence="6 7" key="1">
    <citation type="submission" date="2020-07" db="EMBL/GenBank/DDBJ databases">
        <authorList>
            <person name="Feng H."/>
        </authorList>
    </citation>
    <scope>NUCLEOTIDE SEQUENCE [LARGE SCALE GENOMIC DNA]</scope>
    <source>
        <strain evidence="7">s-10</strain>
    </source>
</reference>
<name>A0A7W2A8Q6_9BACL</name>
<dbReference type="InterPro" id="IPR038729">
    <property type="entry name" value="Rad50/SbcC_AAA"/>
</dbReference>
<sequence>MNHFKKLIIENFQSHQYTEIDFSQGLNVFVGASDSGKSAVLRALRWVLFNQPRGTDFIRTGANQCRVSLTFADGTEVVRVRSSSINRYLLRTTDGEEKVFEGWGTGVPREITDVHGIQVVKLDQKEIYVHFGTQLESPFLLFESDRNKAKTIGRISGAHIIDNALKKTSSDRQATNTQIRQLEQQAEQMKEKLKPYENLPLLEQALEQTEAVYIRAKEKKHRFEQLQKQLHKLQAVRTEKQICQQVVQQLENLPLAEQMMWGIEGKGALYHQLARLLEKKQKIEQEQEICFKKIEQSQALPQVEGLLSSLEQKQRQLIQMYKVQKRWQQMLRQRQREQRVAQQLVHVPDVIKMTEKMQDKLSQLKSFIQLSVKWKKVNAEIQHIHHIVKTCEGVPQLLDKKLPDLEQKLDRLHRLRIVGEKWADTRRRVGKGKQFCREKAEEMARLTDQWAGLLKQLERCPTCGSHIDSSVLEHIMEEYRGGSSHAAAGRED</sequence>
<dbReference type="GO" id="GO:0016887">
    <property type="term" value="F:ATP hydrolysis activity"/>
    <property type="evidence" value="ECO:0007669"/>
    <property type="project" value="InterPro"/>
</dbReference>
<gene>
    <name evidence="6" type="ORF">H1191_08875</name>
</gene>
<dbReference type="Proteomes" id="UP000535491">
    <property type="component" value="Unassembled WGS sequence"/>
</dbReference>
<evidence type="ECO:0000256" key="3">
    <source>
        <dbReference type="ARBA" id="ARBA00013368"/>
    </source>
</evidence>
<dbReference type="SUPFAM" id="SSF52540">
    <property type="entry name" value="P-loop containing nucleoside triphosphate hydrolases"/>
    <property type="match status" value="1"/>
</dbReference>
<accession>A0A7W2A8Q6</accession>
<evidence type="ECO:0000256" key="4">
    <source>
        <dbReference type="SAM" id="Coils"/>
    </source>
</evidence>
<dbReference type="RefSeq" id="WP_181751660.1">
    <property type="nucleotide sequence ID" value="NZ_JACEIQ010000007.1"/>
</dbReference>
<feature type="coiled-coil region" evidence="4">
    <location>
        <begin position="165"/>
        <end position="286"/>
    </location>
</feature>
<dbReference type="GO" id="GO:0006302">
    <property type="term" value="P:double-strand break repair"/>
    <property type="evidence" value="ECO:0007669"/>
    <property type="project" value="InterPro"/>
</dbReference>
<evidence type="ECO:0000256" key="1">
    <source>
        <dbReference type="ARBA" id="ARBA00006930"/>
    </source>
</evidence>
<dbReference type="Pfam" id="PF13476">
    <property type="entry name" value="AAA_23"/>
    <property type="match status" value="1"/>
</dbReference>
<proteinExistence type="inferred from homology"/>
<organism evidence="6 7">
    <name type="scientific">Paenactinomyces guangxiensis</name>
    <dbReference type="NCBI Taxonomy" id="1490290"/>
    <lineage>
        <taxon>Bacteria</taxon>
        <taxon>Bacillati</taxon>
        <taxon>Bacillota</taxon>
        <taxon>Bacilli</taxon>
        <taxon>Bacillales</taxon>
        <taxon>Thermoactinomycetaceae</taxon>
        <taxon>Paenactinomyces</taxon>
    </lineage>
</organism>